<dbReference type="PATRIC" id="fig|86662.28.peg.5880"/>
<dbReference type="InterPro" id="IPR052710">
    <property type="entry name" value="CAAX_protease"/>
</dbReference>
<dbReference type="Proteomes" id="UP000175835">
    <property type="component" value="Unassembled WGS sequence"/>
</dbReference>
<feature type="transmembrane region" description="Helical" evidence="1">
    <location>
        <begin position="198"/>
        <end position="220"/>
    </location>
</feature>
<dbReference type="AlphaFoldDB" id="A0A1E8BEP5"/>
<dbReference type="PANTHER" id="PTHR36435:SF6">
    <property type="entry name" value="ABORTIVE INFECTION PROTEIN"/>
    <property type="match status" value="1"/>
</dbReference>
<evidence type="ECO:0000259" key="2">
    <source>
        <dbReference type="Pfam" id="PF02517"/>
    </source>
</evidence>
<evidence type="ECO:0000313" key="3">
    <source>
        <dbReference type="EMBL" id="OFD87421.1"/>
    </source>
</evidence>
<dbReference type="GO" id="GO:0080120">
    <property type="term" value="P:CAAX-box protein maturation"/>
    <property type="evidence" value="ECO:0007669"/>
    <property type="project" value="UniProtKB-ARBA"/>
</dbReference>
<proteinExistence type="predicted"/>
<evidence type="ECO:0000256" key="1">
    <source>
        <dbReference type="SAM" id="Phobius"/>
    </source>
</evidence>
<dbReference type="GO" id="GO:0004175">
    <property type="term" value="F:endopeptidase activity"/>
    <property type="evidence" value="ECO:0007669"/>
    <property type="project" value="UniProtKB-ARBA"/>
</dbReference>
<feature type="transmembrane region" description="Helical" evidence="1">
    <location>
        <begin position="21"/>
        <end position="41"/>
    </location>
</feature>
<keyword evidence="1" id="KW-1133">Transmembrane helix</keyword>
<feature type="transmembrane region" description="Helical" evidence="1">
    <location>
        <begin position="53"/>
        <end position="71"/>
    </location>
</feature>
<dbReference type="EMBL" id="LXLX01000087">
    <property type="protein sequence ID" value="OFD87421.1"/>
    <property type="molecule type" value="Genomic_DNA"/>
</dbReference>
<name>A0A1E8BEP5_BACMY</name>
<gene>
    <name evidence="3" type="ORF">BWGOE11_57120</name>
</gene>
<organism evidence="3 4">
    <name type="scientific">Bacillus mycoides</name>
    <dbReference type="NCBI Taxonomy" id="1405"/>
    <lineage>
        <taxon>Bacteria</taxon>
        <taxon>Bacillati</taxon>
        <taxon>Bacillota</taxon>
        <taxon>Bacilli</taxon>
        <taxon>Bacillales</taxon>
        <taxon>Bacillaceae</taxon>
        <taxon>Bacillus</taxon>
        <taxon>Bacillus cereus group</taxon>
    </lineage>
</organism>
<feature type="domain" description="CAAX prenyl protease 2/Lysostaphin resistance protein A-like" evidence="2">
    <location>
        <begin position="143"/>
        <end position="226"/>
    </location>
</feature>
<sequence length="296" mass="34032">MIIHMNVKGGYLIFEKMRIRNFLLSGTLFLVTLIIFTMIFFKKDISSNELVSMVIFPYGLLGVFPFIWFFYQFKRQNVGVPHVIQTKGIIREIPRILVIVPLLIIFSIGIFWLTQYILNFVSPEYVTKSLSEDIPFPKNKVIFFLMLINASIIGPIAEEFIFRGLLLNRITYKTNLIIGITLTNVLFGFFHADLLGSFVFGLIMSLLYLKSNNILLPIICHILNNSIASFMAIFFPNSLSLFEVSTIADIHSNMTPNIVLLLITSPLICLYIIRNYHLITKNKVNQKRNTSIHPQN</sequence>
<reference evidence="3 4" key="1">
    <citation type="submission" date="2016-05" db="EMBL/GenBank/DDBJ databases">
        <title>Bacillus thuringiensis and Bacillus weihenstephanensis as novel biocontrol agents of wilt causing Verticillium species.</title>
        <authorList>
            <person name="Hollensteiner J."/>
            <person name="Wemheuer F."/>
            <person name="Harting R."/>
            <person name="Kolarzyk A."/>
            <person name="Diaz-Valerio S."/>
            <person name="Poehlein A."/>
            <person name="Brzuszkiewicz E."/>
            <person name="Nesemann K."/>
            <person name="Braus-Stromeyer S."/>
            <person name="Braus G."/>
            <person name="Daniel R."/>
            <person name="Liesegang H."/>
        </authorList>
    </citation>
    <scope>NUCLEOTIDE SEQUENCE [LARGE SCALE GENOMIC DNA]</scope>
    <source>
        <strain evidence="3 4">GOE11</strain>
    </source>
</reference>
<dbReference type="InterPro" id="IPR003675">
    <property type="entry name" value="Rce1/LyrA-like_dom"/>
</dbReference>
<comment type="caution">
    <text evidence="3">The sequence shown here is derived from an EMBL/GenBank/DDBJ whole genome shotgun (WGS) entry which is preliminary data.</text>
</comment>
<accession>A0A1E8BEP5</accession>
<feature type="transmembrane region" description="Helical" evidence="1">
    <location>
        <begin position="254"/>
        <end position="273"/>
    </location>
</feature>
<keyword evidence="1" id="KW-0812">Transmembrane</keyword>
<evidence type="ECO:0000313" key="4">
    <source>
        <dbReference type="Proteomes" id="UP000175835"/>
    </source>
</evidence>
<feature type="transmembrane region" description="Helical" evidence="1">
    <location>
        <begin position="96"/>
        <end position="121"/>
    </location>
</feature>
<dbReference type="Pfam" id="PF02517">
    <property type="entry name" value="Rce1-like"/>
    <property type="match status" value="1"/>
</dbReference>
<protein>
    <recommendedName>
        <fullName evidence="2">CAAX prenyl protease 2/Lysostaphin resistance protein A-like domain-containing protein</fullName>
    </recommendedName>
</protein>
<keyword evidence="1" id="KW-0472">Membrane</keyword>
<dbReference type="PANTHER" id="PTHR36435">
    <property type="entry name" value="SLR1288 PROTEIN"/>
    <property type="match status" value="1"/>
</dbReference>